<accession>A0AA88LRU1</accession>
<comment type="caution">
    <text evidence="2">The sequence shown here is derived from an EMBL/GenBank/DDBJ whole genome shotgun (WGS) entry which is preliminary data.</text>
</comment>
<dbReference type="AlphaFoldDB" id="A0AA88LRU1"/>
<proteinExistence type="predicted"/>
<evidence type="ECO:0000256" key="1">
    <source>
        <dbReference type="SAM" id="MobiDB-lite"/>
    </source>
</evidence>
<dbReference type="EMBL" id="JAUPFM010000018">
    <property type="protein sequence ID" value="KAK2822845.1"/>
    <property type="molecule type" value="Genomic_DNA"/>
</dbReference>
<dbReference type="Proteomes" id="UP001187415">
    <property type="component" value="Unassembled WGS sequence"/>
</dbReference>
<keyword evidence="3" id="KW-1185">Reference proteome</keyword>
<name>A0AA88LRU1_CHASR</name>
<protein>
    <submittedName>
        <fullName evidence="2">Uncharacterized protein</fullName>
    </submittedName>
</protein>
<sequence>MLGAGSSRPVILGRLLPWPGTQAGIQADADIRRTHNQIFSAPRSTCVFRGDSGASSNFPKQHRVSSPEPPGLTMTSEVPHQWVESSLQDLLLQLAHGSITALTFTGRERKEPEHPNLQTTSRRILSLRVSRTSGKKATKHQRGFKRKVKGQCQKDLEMCCHSCT</sequence>
<gene>
    <name evidence="2" type="ORF">Q5P01_022910</name>
</gene>
<feature type="region of interest" description="Disordered" evidence="1">
    <location>
        <begin position="52"/>
        <end position="74"/>
    </location>
</feature>
<organism evidence="2 3">
    <name type="scientific">Channa striata</name>
    <name type="common">Snakehead murrel</name>
    <name type="synonym">Ophicephalus striatus</name>
    <dbReference type="NCBI Taxonomy" id="64152"/>
    <lineage>
        <taxon>Eukaryota</taxon>
        <taxon>Metazoa</taxon>
        <taxon>Chordata</taxon>
        <taxon>Craniata</taxon>
        <taxon>Vertebrata</taxon>
        <taxon>Euteleostomi</taxon>
        <taxon>Actinopterygii</taxon>
        <taxon>Neopterygii</taxon>
        <taxon>Teleostei</taxon>
        <taxon>Neoteleostei</taxon>
        <taxon>Acanthomorphata</taxon>
        <taxon>Anabantaria</taxon>
        <taxon>Anabantiformes</taxon>
        <taxon>Channoidei</taxon>
        <taxon>Channidae</taxon>
        <taxon>Channa</taxon>
    </lineage>
</organism>
<evidence type="ECO:0000313" key="3">
    <source>
        <dbReference type="Proteomes" id="UP001187415"/>
    </source>
</evidence>
<evidence type="ECO:0000313" key="2">
    <source>
        <dbReference type="EMBL" id="KAK2822845.1"/>
    </source>
</evidence>
<reference evidence="2" key="1">
    <citation type="submission" date="2023-07" db="EMBL/GenBank/DDBJ databases">
        <title>Chromosome-level Genome Assembly of Striped Snakehead (Channa striata).</title>
        <authorList>
            <person name="Liu H."/>
        </authorList>
    </citation>
    <scope>NUCLEOTIDE SEQUENCE</scope>
    <source>
        <strain evidence="2">Gz</strain>
        <tissue evidence="2">Muscle</tissue>
    </source>
</reference>